<organism evidence="6 7">
    <name type="scientific">Corynebacterium glucuronolyticum</name>
    <dbReference type="NCBI Taxonomy" id="39791"/>
    <lineage>
        <taxon>Bacteria</taxon>
        <taxon>Bacillati</taxon>
        <taxon>Actinomycetota</taxon>
        <taxon>Actinomycetes</taxon>
        <taxon>Mycobacteriales</taxon>
        <taxon>Corynebacteriaceae</taxon>
        <taxon>Corynebacterium</taxon>
    </lineage>
</organism>
<evidence type="ECO:0000256" key="2">
    <source>
        <dbReference type="ARBA" id="ARBA00012758"/>
    </source>
</evidence>
<name>A0A7T4EG90_9CORY</name>
<dbReference type="CDD" id="cd18623">
    <property type="entry name" value="GH32_ScrB-like"/>
    <property type="match status" value="1"/>
</dbReference>
<dbReference type="InterPro" id="IPR018053">
    <property type="entry name" value="Glyco_hydro_32_AS"/>
</dbReference>
<evidence type="ECO:0000259" key="5">
    <source>
        <dbReference type="Pfam" id="PF00251"/>
    </source>
</evidence>
<dbReference type="PROSITE" id="PS00609">
    <property type="entry name" value="GLYCOSYL_HYDROL_F32"/>
    <property type="match status" value="1"/>
</dbReference>
<dbReference type="GO" id="GO:0004564">
    <property type="term" value="F:beta-fructofuranosidase activity"/>
    <property type="evidence" value="ECO:0007669"/>
    <property type="project" value="UniProtKB-EC"/>
</dbReference>
<dbReference type="InterPro" id="IPR023296">
    <property type="entry name" value="Glyco_hydro_beta-prop_sf"/>
</dbReference>
<feature type="domain" description="Glycosyl hydrolase family 32 N-terminal" evidence="5">
    <location>
        <begin position="8"/>
        <end position="311"/>
    </location>
</feature>
<evidence type="ECO:0000256" key="1">
    <source>
        <dbReference type="ARBA" id="ARBA00009902"/>
    </source>
</evidence>
<dbReference type="AlphaFoldDB" id="A0A7T4EG90"/>
<evidence type="ECO:0000313" key="6">
    <source>
        <dbReference type="EMBL" id="QQB46763.1"/>
    </source>
</evidence>
<gene>
    <name evidence="6" type="ORF">I6I10_02130</name>
</gene>
<proteinExistence type="inferred from homology"/>
<dbReference type="InterPro" id="IPR001362">
    <property type="entry name" value="Glyco_hydro_32"/>
</dbReference>
<dbReference type="PANTHER" id="PTHR43101:SF1">
    <property type="entry name" value="BETA-FRUCTOSIDASE"/>
    <property type="match status" value="1"/>
</dbReference>
<dbReference type="GO" id="GO:0005975">
    <property type="term" value="P:carbohydrate metabolic process"/>
    <property type="evidence" value="ECO:0007669"/>
    <property type="project" value="InterPro"/>
</dbReference>
<keyword evidence="3 6" id="KW-0378">Hydrolase</keyword>
<evidence type="ECO:0000256" key="3">
    <source>
        <dbReference type="ARBA" id="ARBA00022801"/>
    </source>
</evidence>
<evidence type="ECO:0000313" key="7">
    <source>
        <dbReference type="Proteomes" id="UP000596145"/>
    </source>
</evidence>
<dbReference type="SUPFAM" id="SSF75005">
    <property type="entry name" value="Arabinanase/levansucrase/invertase"/>
    <property type="match status" value="1"/>
</dbReference>
<accession>A0A7T4EG90</accession>
<dbReference type="PANTHER" id="PTHR43101">
    <property type="entry name" value="BETA-FRUCTOSIDASE"/>
    <property type="match status" value="1"/>
</dbReference>
<dbReference type="GeneID" id="92758891"/>
<keyword evidence="4" id="KW-0326">Glycosidase</keyword>
<dbReference type="OrthoDB" id="9776657at2"/>
<dbReference type="InterPro" id="IPR051214">
    <property type="entry name" value="GH32_Enzymes"/>
</dbReference>
<dbReference type="InterPro" id="IPR013148">
    <property type="entry name" value="Glyco_hydro_32_N"/>
</dbReference>
<evidence type="ECO:0000256" key="4">
    <source>
        <dbReference type="ARBA" id="ARBA00023295"/>
    </source>
</evidence>
<dbReference type="RefSeq" id="WP_084036373.1">
    <property type="nucleotide sequence ID" value="NZ_CP066007.1"/>
</dbReference>
<dbReference type="EC" id="3.2.1.26" evidence="2"/>
<protein>
    <recommendedName>
        <fullName evidence="2">beta-fructofuranosidase</fullName>
        <ecNumber evidence="2">3.2.1.26</ecNumber>
    </recommendedName>
</protein>
<dbReference type="Pfam" id="PF00251">
    <property type="entry name" value="Glyco_hydro_32N"/>
    <property type="match status" value="1"/>
</dbReference>
<dbReference type="Gene3D" id="2.115.10.20">
    <property type="entry name" value="Glycosyl hydrolase domain, family 43"/>
    <property type="match status" value="1"/>
</dbReference>
<dbReference type="SMART" id="SM00640">
    <property type="entry name" value="Glyco_32"/>
    <property type="match status" value="1"/>
</dbReference>
<comment type="similarity">
    <text evidence="1">Belongs to the glycosyl hydrolase 32 family.</text>
</comment>
<sequence length="377" mass="42108">MPYRPRFHLTPPTGRLNDPNGLTLVDGSLHVFYQHDPAFGIGPKRTGWGHAILKDHLLCHYPDALYPDAPYDKNGVYSGGAVVTETGDVQLFYTGNVKEDGVRHATQNRVFVEDIDGPAGGYYRRDPANPLIDGPAPGYTNDYRDPQIVRLADGTYRMALGARTEDNKGAIVIYTSPDLENWTFQGHVDFVDVEDDAYMYECPNLIRLRDAADNQWYDLIVWCPQYEDRDECVWAVGKLDGLTFTTDKIQLVDHGSDFYAPQLIERDGEALMLGWMGLPGKDPDTTLKAEGWLHCLTLPRRVYLSGGELYQEFISPVEPQHEHPLVRWDAQTRTLSVGPQKAQLPEGVDPDPQILHDGCALEVIAGGGRLAFANVVL</sequence>
<dbReference type="Proteomes" id="UP000596145">
    <property type="component" value="Chromosome"/>
</dbReference>
<reference evidence="6 7" key="1">
    <citation type="submission" date="2020-12" db="EMBL/GenBank/DDBJ databases">
        <title>FDA dAtabase for Regulatory Grade micrObial Sequences (FDA-ARGOS): Supporting development and validation of Infectious Disease Dx tests.</title>
        <authorList>
            <person name="Sproer C."/>
            <person name="Gronow S."/>
            <person name="Severitt S."/>
            <person name="Schroder I."/>
            <person name="Tallon L."/>
            <person name="Sadzewicz L."/>
            <person name="Zhao X."/>
            <person name="Boylan J."/>
            <person name="Ott S."/>
            <person name="Bowen H."/>
            <person name="Vavikolanu K."/>
            <person name="Mehta A."/>
            <person name="Aluvathingal J."/>
            <person name="Nadendla S."/>
            <person name="Lowell S."/>
            <person name="Myers T."/>
            <person name="Yan Y."/>
            <person name="Sichtig H."/>
        </authorList>
    </citation>
    <scope>NUCLEOTIDE SEQUENCE [LARGE SCALE GENOMIC DNA]</scope>
    <source>
        <strain evidence="6 7">FDAARGOS_1053</strain>
    </source>
</reference>
<dbReference type="EMBL" id="CP066007">
    <property type="protein sequence ID" value="QQB46763.1"/>
    <property type="molecule type" value="Genomic_DNA"/>
</dbReference>